<dbReference type="Proteomes" id="UP000266841">
    <property type="component" value="Unassembled WGS sequence"/>
</dbReference>
<feature type="region of interest" description="Disordered" evidence="1">
    <location>
        <begin position="1"/>
        <end position="76"/>
    </location>
</feature>
<gene>
    <name evidence="2" type="ORF">THAOC_22968</name>
</gene>
<feature type="compositionally biased region" description="Polar residues" evidence="1">
    <location>
        <begin position="40"/>
        <end position="57"/>
    </location>
</feature>
<sequence length="111" mass="12917">LADELASLHQEEPHEHETFEEGRKQRARERKRLRQELQQNQPAGTSYWSEHSGQGQARPTARQYPEGFKGQMYPTKGKDWGFDSGLQIEIHQSTVDNERLVLYVIQEVNPT</sequence>
<organism evidence="2 3">
    <name type="scientific">Thalassiosira oceanica</name>
    <name type="common">Marine diatom</name>
    <dbReference type="NCBI Taxonomy" id="159749"/>
    <lineage>
        <taxon>Eukaryota</taxon>
        <taxon>Sar</taxon>
        <taxon>Stramenopiles</taxon>
        <taxon>Ochrophyta</taxon>
        <taxon>Bacillariophyta</taxon>
        <taxon>Coscinodiscophyceae</taxon>
        <taxon>Thalassiosirophycidae</taxon>
        <taxon>Thalassiosirales</taxon>
        <taxon>Thalassiosiraceae</taxon>
        <taxon>Thalassiosira</taxon>
    </lineage>
</organism>
<feature type="non-terminal residue" evidence="2">
    <location>
        <position position="1"/>
    </location>
</feature>
<feature type="compositionally biased region" description="Basic and acidic residues" evidence="1">
    <location>
        <begin position="9"/>
        <end position="24"/>
    </location>
</feature>
<proteinExistence type="predicted"/>
<reference evidence="2 3" key="1">
    <citation type="journal article" date="2012" name="Genome Biol.">
        <title>Genome and low-iron response of an oceanic diatom adapted to chronic iron limitation.</title>
        <authorList>
            <person name="Lommer M."/>
            <person name="Specht M."/>
            <person name="Roy A.S."/>
            <person name="Kraemer L."/>
            <person name="Andreson R."/>
            <person name="Gutowska M.A."/>
            <person name="Wolf J."/>
            <person name="Bergner S.V."/>
            <person name="Schilhabel M.B."/>
            <person name="Klostermeier U.C."/>
            <person name="Beiko R.G."/>
            <person name="Rosenstiel P."/>
            <person name="Hippler M."/>
            <person name="Laroche J."/>
        </authorList>
    </citation>
    <scope>NUCLEOTIDE SEQUENCE [LARGE SCALE GENOMIC DNA]</scope>
    <source>
        <strain evidence="2 3">CCMP1005</strain>
    </source>
</reference>
<evidence type="ECO:0000313" key="2">
    <source>
        <dbReference type="EMBL" id="EJK57034.1"/>
    </source>
</evidence>
<protein>
    <submittedName>
        <fullName evidence="2">Uncharacterized protein</fullName>
    </submittedName>
</protein>
<name>K0RX59_THAOC</name>
<evidence type="ECO:0000313" key="3">
    <source>
        <dbReference type="Proteomes" id="UP000266841"/>
    </source>
</evidence>
<dbReference type="EMBL" id="AGNL01029755">
    <property type="protein sequence ID" value="EJK57034.1"/>
    <property type="molecule type" value="Genomic_DNA"/>
</dbReference>
<accession>K0RX59</accession>
<keyword evidence="3" id="KW-1185">Reference proteome</keyword>
<comment type="caution">
    <text evidence="2">The sequence shown here is derived from an EMBL/GenBank/DDBJ whole genome shotgun (WGS) entry which is preliminary data.</text>
</comment>
<evidence type="ECO:0000256" key="1">
    <source>
        <dbReference type="SAM" id="MobiDB-lite"/>
    </source>
</evidence>
<dbReference type="AlphaFoldDB" id="K0RX59"/>